<organism evidence="2 3">
    <name type="scientific">Gigaspora margarita</name>
    <dbReference type="NCBI Taxonomy" id="4874"/>
    <lineage>
        <taxon>Eukaryota</taxon>
        <taxon>Fungi</taxon>
        <taxon>Fungi incertae sedis</taxon>
        <taxon>Mucoromycota</taxon>
        <taxon>Glomeromycotina</taxon>
        <taxon>Glomeromycetes</taxon>
        <taxon>Diversisporales</taxon>
        <taxon>Gigasporaceae</taxon>
        <taxon>Gigaspora</taxon>
    </lineage>
</organism>
<reference evidence="2 3" key="1">
    <citation type="submission" date="2021-06" db="EMBL/GenBank/DDBJ databases">
        <authorList>
            <person name="Kallberg Y."/>
            <person name="Tangrot J."/>
            <person name="Rosling A."/>
        </authorList>
    </citation>
    <scope>NUCLEOTIDE SEQUENCE [LARGE SCALE GENOMIC DNA]</scope>
    <source>
        <strain evidence="2 3">120-4 pot B 10/14</strain>
    </source>
</reference>
<gene>
    <name evidence="2" type="ORF">GMARGA_LOCUS9666</name>
</gene>
<evidence type="ECO:0000313" key="3">
    <source>
        <dbReference type="Proteomes" id="UP000789901"/>
    </source>
</evidence>
<comment type="caution">
    <text evidence="2">The sequence shown here is derived from an EMBL/GenBank/DDBJ whole genome shotgun (WGS) entry which is preliminary data.</text>
</comment>
<protein>
    <submittedName>
        <fullName evidence="2">34889_t:CDS:1</fullName>
    </submittedName>
</protein>
<evidence type="ECO:0000313" key="2">
    <source>
        <dbReference type="EMBL" id="CAG8656916.1"/>
    </source>
</evidence>
<feature type="compositionally biased region" description="Acidic residues" evidence="1">
    <location>
        <begin position="45"/>
        <end position="70"/>
    </location>
</feature>
<name>A0ABN7UR35_GIGMA</name>
<proteinExistence type="predicted"/>
<evidence type="ECO:0000256" key="1">
    <source>
        <dbReference type="SAM" id="MobiDB-lite"/>
    </source>
</evidence>
<feature type="region of interest" description="Disordered" evidence="1">
    <location>
        <begin position="38"/>
        <end position="70"/>
    </location>
</feature>
<dbReference type="EMBL" id="CAJVQB010005249">
    <property type="protein sequence ID" value="CAG8656916.1"/>
    <property type="molecule type" value="Genomic_DNA"/>
</dbReference>
<sequence length="70" mass="8296">MYNLLFKYRRIPRNKALQKKPKNPSKLLLEDDVLVFRDKGVENEDRGEDGGEDRDEDKNESEDESQTNRL</sequence>
<dbReference type="Proteomes" id="UP000789901">
    <property type="component" value="Unassembled WGS sequence"/>
</dbReference>
<accession>A0ABN7UR35</accession>
<keyword evidence="3" id="KW-1185">Reference proteome</keyword>